<proteinExistence type="predicted"/>
<comment type="caution">
    <text evidence="1">The sequence shown here is derived from an EMBL/GenBank/DDBJ whole genome shotgun (WGS) entry which is preliminary data.</text>
</comment>
<reference evidence="2" key="1">
    <citation type="submission" date="2017-09" db="EMBL/GenBank/DDBJ databases">
        <title>FDA dAtabase for Regulatory Grade micrObial Sequences (FDA-ARGOS): Supporting development and validation of Infectious Disease Dx tests.</title>
        <authorList>
            <person name="Minogue T."/>
            <person name="Wolcott M."/>
            <person name="Wasieloski L."/>
            <person name="Aguilar W."/>
            <person name="Moore D."/>
            <person name="Tallon L."/>
            <person name="Sadzewicz L."/>
            <person name="Ott S."/>
            <person name="Zhao X."/>
            <person name="Nagaraj S."/>
            <person name="Vavikolanu K."/>
            <person name="Aluvathingal J."/>
            <person name="Nadendla S."/>
            <person name="Sichtig H."/>
        </authorList>
    </citation>
    <scope>NUCLEOTIDE SEQUENCE [LARGE SCALE GENOMIC DNA]</scope>
    <source>
        <strain evidence="2">FDAARGOS_390</strain>
    </source>
</reference>
<accession>A0A2A7SB51</accession>
<dbReference type="Gene3D" id="3.40.50.450">
    <property type="match status" value="1"/>
</dbReference>
<evidence type="ECO:0000313" key="1">
    <source>
        <dbReference type="EMBL" id="PEH40515.1"/>
    </source>
</evidence>
<protein>
    <submittedName>
        <fullName evidence="1">Uncharacterized protein</fullName>
    </submittedName>
</protein>
<dbReference type="RefSeq" id="WP_098153447.1">
    <property type="nucleotide sequence ID" value="NZ_PDDY01000003.1"/>
</dbReference>
<name>A0A2A7SB51_BURGA</name>
<dbReference type="Proteomes" id="UP000220629">
    <property type="component" value="Unassembled WGS sequence"/>
</dbReference>
<organism evidence="1 2">
    <name type="scientific">Burkholderia gladioli</name>
    <name type="common">Pseudomonas marginata</name>
    <name type="synonym">Phytomonas marginata</name>
    <dbReference type="NCBI Taxonomy" id="28095"/>
    <lineage>
        <taxon>Bacteria</taxon>
        <taxon>Pseudomonadati</taxon>
        <taxon>Pseudomonadota</taxon>
        <taxon>Betaproteobacteria</taxon>
        <taxon>Burkholderiales</taxon>
        <taxon>Burkholderiaceae</taxon>
        <taxon>Burkholderia</taxon>
    </lineage>
</organism>
<sequence>MLTIFEQPVTADRMLPVKNAELGEATAIFAVNFYTPSMRLLQRHLAAKCFPTLIREPGLSTDLSPEEIAAARALYRFLESNHVSWLNIAGNSLPTLRSSNLTQAQVGNLLMRILRKIHAHRPFKGFVTGGRNGVEFSAAAAGVALGIPVQVGVSKGFLMAGLEGEVRRVSPDELESRINLMADGLRAIEPAP</sequence>
<dbReference type="EMBL" id="PDDY01000003">
    <property type="protein sequence ID" value="PEH40515.1"/>
    <property type="molecule type" value="Genomic_DNA"/>
</dbReference>
<dbReference type="AlphaFoldDB" id="A0A2A7SB51"/>
<gene>
    <name evidence="1" type="ORF">CRM94_17470</name>
</gene>
<evidence type="ECO:0000313" key="2">
    <source>
        <dbReference type="Proteomes" id="UP000220629"/>
    </source>
</evidence>